<dbReference type="OrthoDB" id="9798761at2"/>
<dbReference type="EMBL" id="AZMV01000004">
    <property type="protein sequence ID" value="ETY71416.1"/>
    <property type="molecule type" value="Genomic_DNA"/>
</dbReference>
<dbReference type="RefSeq" id="WP_137648174.1">
    <property type="nucleotide sequence ID" value="NZ_AZMV01000004.1"/>
</dbReference>
<proteinExistence type="predicted"/>
<dbReference type="STRING" id="1435051.BMOU_0908"/>
<reference evidence="1 2" key="1">
    <citation type="journal article" date="2014" name="Genome Announc.">
        <title>The Genome Sequence of Bifidobacterium moukalabense DSM 27321 Highlights the Close Phylogenetic Relatedness with the Bifidobacterium dentium Taxon.</title>
        <authorList>
            <person name="Lugli G.A."/>
            <person name="Duranti S."/>
            <person name="Milani C."/>
            <person name="Turroni F."/>
            <person name="Viappiani A."/>
            <person name="Mangifesta M."/>
            <person name="van Sinderen D."/>
            <person name="Ventura M."/>
        </authorList>
    </citation>
    <scope>NUCLEOTIDE SEQUENCE [LARGE SCALE GENOMIC DNA]</scope>
    <source>
        <strain evidence="1 2">DSM 27321</strain>
    </source>
</reference>
<gene>
    <name evidence="1" type="ORF">BMOU_0908</name>
</gene>
<keyword evidence="2" id="KW-1185">Reference proteome</keyword>
<dbReference type="PATRIC" id="fig|1435051.3.peg.896"/>
<dbReference type="GeneID" id="97501287"/>
<comment type="caution">
    <text evidence="1">The sequence shown here is derived from an EMBL/GenBank/DDBJ whole genome shotgun (WGS) entry which is preliminary data.</text>
</comment>
<sequence>MNALEELSDAEAFRRWLDGEIAARLTNDYFSVTLPNEFERNKASGPVWNGFLAAQVALGSHILLGTGTVA</sequence>
<name>W4NAC5_9BIFI</name>
<dbReference type="eggNOG" id="COG3472">
    <property type="taxonomic scope" value="Bacteria"/>
</dbReference>
<protein>
    <submittedName>
        <fullName evidence="1">Uncharacterized protein</fullName>
    </submittedName>
</protein>
<evidence type="ECO:0000313" key="2">
    <source>
        <dbReference type="Proteomes" id="UP000019155"/>
    </source>
</evidence>
<accession>W4NAC5</accession>
<evidence type="ECO:0000313" key="1">
    <source>
        <dbReference type="EMBL" id="ETY71416.1"/>
    </source>
</evidence>
<dbReference type="Proteomes" id="UP000019155">
    <property type="component" value="Unassembled WGS sequence"/>
</dbReference>
<organism evidence="1 2">
    <name type="scientific">Bifidobacterium moukalabense DSM 27321</name>
    <dbReference type="NCBI Taxonomy" id="1435051"/>
    <lineage>
        <taxon>Bacteria</taxon>
        <taxon>Bacillati</taxon>
        <taxon>Actinomycetota</taxon>
        <taxon>Actinomycetes</taxon>
        <taxon>Bifidobacteriales</taxon>
        <taxon>Bifidobacteriaceae</taxon>
        <taxon>Bifidobacterium</taxon>
    </lineage>
</organism>
<dbReference type="AlphaFoldDB" id="W4NAC5"/>